<dbReference type="InterPro" id="IPR022385">
    <property type="entry name" value="Rhs_assc_core"/>
</dbReference>
<evidence type="ECO:0000313" key="4">
    <source>
        <dbReference type="EMBL" id="KAA9355003.1"/>
    </source>
</evidence>
<dbReference type="EMBL" id="VTWS01000002">
    <property type="protein sequence ID" value="KAA9355003.1"/>
    <property type="molecule type" value="Genomic_DNA"/>
</dbReference>
<dbReference type="RefSeq" id="WP_150876295.1">
    <property type="nucleotide sequence ID" value="NZ_VTWS01000002.1"/>
</dbReference>
<evidence type="ECO:0000256" key="2">
    <source>
        <dbReference type="SAM" id="SignalP"/>
    </source>
</evidence>
<gene>
    <name evidence="4" type="ORF">F0P93_10485</name>
</gene>
<keyword evidence="2" id="KW-0732">Signal</keyword>
<evidence type="ECO:0000256" key="1">
    <source>
        <dbReference type="SAM" id="MobiDB-lite"/>
    </source>
</evidence>
<dbReference type="NCBIfam" id="TIGR03696">
    <property type="entry name" value="Rhs_assc_core"/>
    <property type="match status" value="1"/>
</dbReference>
<accession>A0A5N1JLZ3</accession>
<dbReference type="InterPro" id="IPR050708">
    <property type="entry name" value="T6SS_VgrG/RHS"/>
</dbReference>
<dbReference type="PANTHER" id="PTHR32305:SF15">
    <property type="entry name" value="PROTEIN RHSA-RELATED"/>
    <property type="match status" value="1"/>
</dbReference>
<dbReference type="InterPro" id="IPR031325">
    <property type="entry name" value="RHS_repeat"/>
</dbReference>
<dbReference type="Pfam" id="PF05593">
    <property type="entry name" value="RHS_repeat"/>
    <property type="match status" value="1"/>
</dbReference>
<reference evidence="4 5" key="1">
    <citation type="submission" date="2019-09" db="EMBL/GenBank/DDBJ databases">
        <title>Genome Sequence of Larkinella sp MA1.</title>
        <authorList>
            <person name="Srinivasan S."/>
        </authorList>
    </citation>
    <scope>NUCLEOTIDE SEQUENCE [LARGE SCALE GENOMIC DNA]</scope>
    <source>
        <strain evidence="4 5">MA1</strain>
    </source>
</reference>
<feature type="compositionally biased region" description="Basic and acidic residues" evidence="1">
    <location>
        <begin position="849"/>
        <end position="871"/>
    </location>
</feature>
<sequence length="1050" mass="116923">MMRQLYLIGGLLALSHWTTAQSNDQNYVLTRTYKVRAATEATGISYNGTPNQVATQVAYFDGLGQPTQQIAAFAGNIGQDLMTRTVHDAYGRPSQTFAPVAAPGNNGGWVGNPIGTYYNSAEVCSPTANYYDQSVYESSPLNRPTEQRAIGVATGVRTTYQTNTVNSVIRYQVSGPNLQDLGVNGYYAANTLTLTEVKDENNTTTQTFHDSEKRVVLRRVVLATENLDTYYVYDEPGQLRFELQPQFQLEGNLDRFAFMYQYNNRGLVIRKKVPGAGEQTMLYDTRDRLSSVTDARGIIFTHQYDELNRPTQVLVNNNIPIQYTYYDNYGFSLFANGGFVNELGLTAADHFVSNPQSESRKGLMTGQSVRLLNASGGYDNWYQTVFYYDNRNRLIQQNRQLFGLSGSAYERISYQYDFAGKRVLERTTQYTGSITYRIDKTFSYDQADRLTQVQHTVYENGVPVKSYEHSRQIYNQVGLLASEEWNAGNLGQLYKYTARGWLCEQQSTKGPGFSHTLQYQPNGNVQSMSVSTNGQYSGSRSFTYDLANRLTATSGSGSLGGFDENNIAYDRNGNIKTLNRTWNGQLIDQLNYFYTGNQVHRIGDGGNNALAEKGFANATDYDNELVYDANGNLTSDANRAMNAISYNVLNLPRQVNVGANYVQYDYDALGRKRRMTGPGGVATTYEGDFEYNANGTLLRIGLEEGQLVRSNSGVYSVQYYYRDHLGNVRQVASDNGAVVQQTEYYGFGLAVLRQGDVNTNKYLYNGKEQQLQTPWLDYGARMYDPTIGRWSVVDPLADVEPSLTPYRYGFNNPIGVTDPDGMFEYSDGYSTQNSKYSTGSMEFSGTYQDARDGANKEDGPRTGKGSENKSKFSDLTVNEQAAWKKASIGERFQAFGAVDGIAPSFDLEAALLPIGKGINLLGKGVKWLKSFLRAGADDILVLSPKEIHFMQSSIKNVTGEFTVLGNAEAQKTGALNPNVLKMNVWKDANGKIWTLDHRRLGAFRLSGLEKAPVQWASPAQVQNQMWKMTTKNGGTSVKLKLGDGDNIIIK</sequence>
<feature type="signal peptide" evidence="2">
    <location>
        <begin position="1"/>
        <end position="22"/>
    </location>
</feature>
<evidence type="ECO:0000313" key="5">
    <source>
        <dbReference type="Proteomes" id="UP000326344"/>
    </source>
</evidence>
<name>A0A5N1JLZ3_9BACT</name>
<dbReference type="AlphaFoldDB" id="A0A5N1JLZ3"/>
<feature type="chain" id="PRO_5024950644" evidence="2">
    <location>
        <begin position="23"/>
        <end position="1050"/>
    </location>
</feature>
<keyword evidence="5" id="KW-1185">Reference proteome</keyword>
<dbReference type="PANTHER" id="PTHR32305">
    <property type="match status" value="1"/>
</dbReference>
<organism evidence="4 5">
    <name type="scientific">Larkinella humicola</name>
    <dbReference type="NCBI Taxonomy" id="2607654"/>
    <lineage>
        <taxon>Bacteria</taxon>
        <taxon>Pseudomonadati</taxon>
        <taxon>Bacteroidota</taxon>
        <taxon>Cytophagia</taxon>
        <taxon>Cytophagales</taxon>
        <taxon>Spirosomataceae</taxon>
        <taxon>Larkinella</taxon>
    </lineage>
</organism>
<evidence type="ECO:0000259" key="3">
    <source>
        <dbReference type="Pfam" id="PF20041"/>
    </source>
</evidence>
<comment type="caution">
    <text evidence="4">The sequence shown here is derived from an EMBL/GenBank/DDBJ whole genome shotgun (WGS) entry which is preliminary data.</text>
</comment>
<feature type="domain" description="DUF6443" evidence="3">
    <location>
        <begin position="32"/>
        <end position="153"/>
    </location>
</feature>
<dbReference type="Pfam" id="PF20041">
    <property type="entry name" value="DUF6443"/>
    <property type="match status" value="1"/>
</dbReference>
<dbReference type="Gene3D" id="2.180.10.10">
    <property type="entry name" value="RHS repeat-associated core"/>
    <property type="match status" value="1"/>
</dbReference>
<feature type="region of interest" description="Disordered" evidence="1">
    <location>
        <begin position="847"/>
        <end position="871"/>
    </location>
</feature>
<dbReference type="Proteomes" id="UP000326344">
    <property type="component" value="Unassembled WGS sequence"/>
</dbReference>
<dbReference type="InterPro" id="IPR045619">
    <property type="entry name" value="DUF6443"/>
</dbReference>
<protein>
    <submittedName>
        <fullName evidence="4">RHS repeat-associated core domain-containing protein</fullName>
    </submittedName>
</protein>
<proteinExistence type="predicted"/>